<keyword evidence="1" id="KW-0732">Signal</keyword>
<keyword evidence="3" id="KW-1185">Reference proteome</keyword>
<organism evidence="2 3">
    <name type="scientific">Rhodopirellula sallentina SM41</name>
    <dbReference type="NCBI Taxonomy" id="1263870"/>
    <lineage>
        <taxon>Bacteria</taxon>
        <taxon>Pseudomonadati</taxon>
        <taxon>Planctomycetota</taxon>
        <taxon>Planctomycetia</taxon>
        <taxon>Pirellulales</taxon>
        <taxon>Pirellulaceae</taxon>
        <taxon>Rhodopirellula</taxon>
    </lineage>
</organism>
<name>M5U340_9BACT</name>
<comment type="caution">
    <text evidence="2">The sequence shown here is derived from an EMBL/GenBank/DDBJ whole genome shotgun (WGS) entry which is preliminary data.</text>
</comment>
<sequence>MKFHRAYSSFLVCFLLGTLFCLPGCGGEEPKVVTDGMSAEEIQTRDNLTIANSQPHDDD</sequence>
<dbReference type="OrthoDB" id="9800958at2"/>
<feature type="chain" id="PRO_5004072836" evidence="1">
    <location>
        <begin position="24"/>
        <end position="59"/>
    </location>
</feature>
<reference evidence="2 3" key="1">
    <citation type="journal article" date="2013" name="Mar. Genomics">
        <title>Expression of sulfatases in Rhodopirellula baltica and the diversity of sulfatases in the genus Rhodopirellula.</title>
        <authorList>
            <person name="Wegner C.E."/>
            <person name="Richter-Heitmann T."/>
            <person name="Klindworth A."/>
            <person name="Klockow C."/>
            <person name="Richter M."/>
            <person name="Achstetter T."/>
            <person name="Glockner F.O."/>
            <person name="Harder J."/>
        </authorList>
    </citation>
    <scope>NUCLEOTIDE SEQUENCE [LARGE SCALE GENOMIC DNA]</scope>
    <source>
        <strain evidence="2 3">SM41</strain>
    </source>
</reference>
<proteinExistence type="predicted"/>
<evidence type="ECO:0000313" key="3">
    <source>
        <dbReference type="Proteomes" id="UP000011885"/>
    </source>
</evidence>
<feature type="signal peptide" evidence="1">
    <location>
        <begin position="1"/>
        <end position="23"/>
    </location>
</feature>
<evidence type="ECO:0000256" key="1">
    <source>
        <dbReference type="SAM" id="SignalP"/>
    </source>
</evidence>
<accession>M5U340</accession>
<dbReference type="PATRIC" id="fig|1263870.3.peg.2823"/>
<dbReference type="AlphaFoldDB" id="M5U340"/>
<protein>
    <submittedName>
        <fullName evidence="2">Secreted protein</fullName>
    </submittedName>
</protein>
<dbReference type="RefSeq" id="WP_008678691.1">
    <property type="nucleotide sequence ID" value="NZ_ANOH01000188.1"/>
</dbReference>
<dbReference type="EMBL" id="ANOH01000188">
    <property type="protein sequence ID" value="EMI55877.1"/>
    <property type="molecule type" value="Genomic_DNA"/>
</dbReference>
<dbReference type="Proteomes" id="UP000011885">
    <property type="component" value="Unassembled WGS sequence"/>
</dbReference>
<gene>
    <name evidence="2" type="ORF">RSSM_02656</name>
</gene>
<evidence type="ECO:0000313" key="2">
    <source>
        <dbReference type="EMBL" id="EMI55877.1"/>
    </source>
</evidence>